<feature type="transmembrane region" description="Helical" evidence="1">
    <location>
        <begin position="77"/>
        <end position="99"/>
    </location>
</feature>
<keyword evidence="3" id="KW-1185">Reference proteome</keyword>
<organism evidence="2 3">
    <name type="scientific">Corynebacterium canis</name>
    <dbReference type="NCBI Taxonomy" id="679663"/>
    <lineage>
        <taxon>Bacteria</taxon>
        <taxon>Bacillati</taxon>
        <taxon>Actinomycetota</taxon>
        <taxon>Actinomycetes</taxon>
        <taxon>Mycobacteriales</taxon>
        <taxon>Corynebacteriaceae</taxon>
        <taxon>Corynebacterium</taxon>
    </lineage>
</organism>
<evidence type="ECO:0000256" key="1">
    <source>
        <dbReference type="SAM" id="Phobius"/>
    </source>
</evidence>
<evidence type="ECO:0000313" key="2">
    <source>
        <dbReference type="EMBL" id="TWT22849.1"/>
    </source>
</evidence>
<dbReference type="Proteomes" id="UP000320791">
    <property type="component" value="Unassembled WGS sequence"/>
</dbReference>
<dbReference type="RefSeq" id="WP_146325311.1">
    <property type="nucleotide sequence ID" value="NZ_BAABLR010000066.1"/>
</dbReference>
<keyword evidence="1" id="KW-0472">Membrane</keyword>
<reference evidence="2 3" key="1">
    <citation type="submission" date="2019-08" db="EMBL/GenBank/DDBJ databases">
        <authorList>
            <person name="Lei W."/>
        </authorList>
    </citation>
    <scope>NUCLEOTIDE SEQUENCE [LARGE SCALE GENOMIC DNA]</scope>
    <source>
        <strain evidence="2 3">CCUG 58627</strain>
    </source>
</reference>
<feature type="transmembrane region" description="Helical" evidence="1">
    <location>
        <begin position="119"/>
        <end position="139"/>
    </location>
</feature>
<feature type="transmembrane region" description="Helical" evidence="1">
    <location>
        <begin position="9"/>
        <end position="28"/>
    </location>
</feature>
<proteinExistence type="predicted"/>
<dbReference type="InterPro" id="IPR021517">
    <property type="entry name" value="DUF3180"/>
</dbReference>
<name>A0A5C5UA76_9CORY</name>
<dbReference type="AlphaFoldDB" id="A0A5C5UA76"/>
<keyword evidence="1" id="KW-0812">Transmembrane</keyword>
<protein>
    <submittedName>
        <fullName evidence="2">DUF3180 domain-containing protein</fullName>
    </submittedName>
</protein>
<gene>
    <name evidence="2" type="ORF">FRX94_10580</name>
</gene>
<evidence type="ECO:0000313" key="3">
    <source>
        <dbReference type="Proteomes" id="UP000320791"/>
    </source>
</evidence>
<dbReference type="OrthoDB" id="4426699at2"/>
<feature type="transmembrane region" description="Helical" evidence="1">
    <location>
        <begin position="34"/>
        <end position="56"/>
    </location>
</feature>
<keyword evidence="1" id="KW-1133">Transmembrane helix</keyword>
<dbReference type="Pfam" id="PF11377">
    <property type="entry name" value="DUF3180"/>
    <property type="match status" value="1"/>
</dbReference>
<comment type="caution">
    <text evidence="2">The sequence shown here is derived from an EMBL/GenBank/DDBJ whole genome shotgun (WGS) entry which is preliminary data.</text>
</comment>
<dbReference type="EMBL" id="VOHM01000026">
    <property type="protein sequence ID" value="TWT22849.1"/>
    <property type="molecule type" value="Genomic_DNA"/>
</dbReference>
<accession>A0A5C5UA76</accession>
<sequence length="155" mass="16245">MTQTRVSHLFAVGFFVSAVSGILTWRFYEELFAIPVTVSITLWLMTILCVVLAWKVRGHIEGGTIGFGSTQLDPLRAAMWFAIGRASAWTGAVVGGAYLGLASYVVPNAGQLLAANEDLAGVLASLLGGISLSAAGVYLERACTLPPPTDAESIG</sequence>